<feature type="region of interest" description="Disordered" evidence="1">
    <location>
        <begin position="1"/>
        <end position="32"/>
    </location>
</feature>
<reference evidence="2" key="1">
    <citation type="submission" date="2020-08" db="EMBL/GenBank/DDBJ databases">
        <title>Genome sequencing and assembly of the red palm weevil Rhynchophorus ferrugineus.</title>
        <authorList>
            <person name="Dias G.B."/>
            <person name="Bergman C.M."/>
            <person name="Manee M."/>
        </authorList>
    </citation>
    <scope>NUCLEOTIDE SEQUENCE</scope>
    <source>
        <strain evidence="2">AA-2017</strain>
        <tissue evidence="2">Whole larva</tissue>
    </source>
</reference>
<organism evidence="2 3">
    <name type="scientific">Rhynchophorus ferrugineus</name>
    <name type="common">Red palm weevil</name>
    <name type="synonym">Curculio ferrugineus</name>
    <dbReference type="NCBI Taxonomy" id="354439"/>
    <lineage>
        <taxon>Eukaryota</taxon>
        <taxon>Metazoa</taxon>
        <taxon>Ecdysozoa</taxon>
        <taxon>Arthropoda</taxon>
        <taxon>Hexapoda</taxon>
        <taxon>Insecta</taxon>
        <taxon>Pterygota</taxon>
        <taxon>Neoptera</taxon>
        <taxon>Endopterygota</taxon>
        <taxon>Coleoptera</taxon>
        <taxon>Polyphaga</taxon>
        <taxon>Cucujiformia</taxon>
        <taxon>Curculionidae</taxon>
        <taxon>Dryophthorinae</taxon>
        <taxon>Rhynchophorus</taxon>
    </lineage>
</organism>
<comment type="caution">
    <text evidence="2">The sequence shown here is derived from an EMBL/GenBank/DDBJ whole genome shotgun (WGS) entry which is preliminary data.</text>
</comment>
<sequence length="86" mass="9637">MGPESQCGSAGLEFEAPEGTRSHPPSPKNYSAAKKYFNTHSKKKRTAAKKALPHSLYPRPDIRYRVLEAPGATPLRPLVYRNRVLF</sequence>
<evidence type="ECO:0000313" key="3">
    <source>
        <dbReference type="Proteomes" id="UP000625711"/>
    </source>
</evidence>
<evidence type="ECO:0000313" key="2">
    <source>
        <dbReference type="EMBL" id="KAF7267036.1"/>
    </source>
</evidence>
<name>A0A834HVN8_RHYFE</name>
<keyword evidence="3" id="KW-1185">Reference proteome</keyword>
<accession>A0A834HVN8</accession>
<dbReference type="EMBL" id="JAACXV010014474">
    <property type="protein sequence ID" value="KAF7267036.1"/>
    <property type="molecule type" value="Genomic_DNA"/>
</dbReference>
<evidence type="ECO:0000256" key="1">
    <source>
        <dbReference type="SAM" id="MobiDB-lite"/>
    </source>
</evidence>
<dbReference type="AlphaFoldDB" id="A0A834HVN8"/>
<proteinExistence type="predicted"/>
<protein>
    <submittedName>
        <fullName evidence="2">Uncharacterized protein</fullName>
    </submittedName>
</protein>
<dbReference type="Proteomes" id="UP000625711">
    <property type="component" value="Unassembled WGS sequence"/>
</dbReference>
<gene>
    <name evidence="2" type="ORF">GWI33_019694</name>
</gene>